<feature type="coiled-coil region" evidence="1">
    <location>
        <begin position="59"/>
        <end position="107"/>
    </location>
</feature>
<name>A0AAW1VG73_9CUCU</name>
<protein>
    <submittedName>
        <fullName evidence="3">Uncharacterized protein</fullName>
    </submittedName>
</protein>
<feature type="region of interest" description="Disordered" evidence="2">
    <location>
        <begin position="9"/>
        <end position="31"/>
    </location>
</feature>
<evidence type="ECO:0000256" key="1">
    <source>
        <dbReference type="SAM" id="Coils"/>
    </source>
</evidence>
<proteinExistence type="predicted"/>
<gene>
    <name evidence="3" type="ORF">WA026_013600</name>
</gene>
<organism evidence="3 4">
    <name type="scientific">Henosepilachna vigintioctopunctata</name>
    <dbReference type="NCBI Taxonomy" id="420089"/>
    <lineage>
        <taxon>Eukaryota</taxon>
        <taxon>Metazoa</taxon>
        <taxon>Ecdysozoa</taxon>
        <taxon>Arthropoda</taxon>
        <taxon>Hexapoda</taxon>
        <taxon>Insecta</taxon>
        <taxon>Pterygota</taxon>
        <taxon>Neoptera</taxon>
        <taxon>Endopterygota</taxon>
        <taxon>Coleoptera</taxon>
        <taxon>Polyphaga</taxon>
        <taxon>Cucujiformia</taxon>
        <taxon>Coccinelloidea</taxon>
        <taxon>Coccinellidae</taxon>
        <taxon>Epilachninae</taxon>
        <taxon>Epilachnini</taxon>
        <taxon>Henosepilachna</taxon>
    </lineage>
</organism>
<dbReference type="Proteomes" id="UP001431783">
    <property type="component" value="Unassembled WGS sequence"/>
</dbReference>
<dbReference type="AlphaFoldDB" id="A0AAW1VG73"/>
<evidence type="ECO:0000313" key="4">
    <source>
        <dbReference type="Proteomes" id="UP001431783"/>
    </source>
</evidence>
<keyword evidence="1" id="KW-0175">Coiled coil</keyword>
<sequence length="171" mass="20140">MCIDSECEVSETQYPGRGEMPRNSHYESLSAPTNSDIKNLMEEKFNILEESVKFNSDIMNEIKQKFDKLLLENHKLKKENEDIKTRVKRLEQEIEKLREIMMSFKKQKNLIMFEMATEDITRTNVLKVLLKCDLDVTENDFDIQVLPSKNSRKPTLVKFDKPEKCFGKIQT</sequence>
<evidence type="ECO:0000256" key="2">
    <source>
        <dbReference type="SAM" id="MobiDB-lite"/>
    </source>
</evidence>
<accession>A0AAW1VG73</accession>
<reference evidence="3 4" key="1">
    <citation type="submission" date="2023-03" db="EMBL/GenBank/DDBJ databases">
        <title>Genome insight into feeding habits of ladybird beetles.</title>
        <authorList>
            <person name="Li H.-S."/>
            <person name="Huang Y.-H."/>
            <person name="Pang H."/>
        </authorList>
    </citation>
    <scope>NUCLEOTIDE SEQUENCE [LARGE SCALE GENOMIC DNA]</scope>
    <source>
        <strain evidence="3">SYSU_2023b</strain>
        <tissue evidence="3">Whole body</tissue>
    </source>
</reference>
<comment type="caution">
    <text evidence="3">The sequence shown here is derived from an EMBL/GenBank/DDBJ whole genome shotgun (WGS) entry which is preliminary data.</text>
</comment>
<dbReference type="EMBL" id="JARQZJ010000127">
    <property type="protein sequence ID" value="KAK9891290.1"/>
    <property type="molecule type" value="Genomic_DNA"/>
</dbReference>
<evidence type="ECO:0000313" key="3">
    <source>
        <dbReference type="EMBL" id="KAK9891290.1"/>
    </source>
</evidence>
<keyword evidence="4" id="KW-1185">Reference proteome</keyword>